<dbReference type="RefSeq" id="WP_283832425.1">
    <property type="nucleotide sequence ID" value="NZ_JASJEU010000019.1"/>
</dbReference>
<feature type="compositionally biased region" description="Low complexity" evidence="1">
    <location>
        <begin position="62"/>
        <end position="80"/>
    </location>
</feature>
<dbReference type="Proteomes" id="UP001232750">
    <property type="component" value="Unassembled WGS sequence"/>
</dbReference>
<evidence type="ECO:0000313" key="2">
    <source>
        <dbReference type="EMBL" id="MDJ1651080.1"/>
    </source>
</evidence>
<accession>A0ABT7DSC0</accession>
<comment type="caution">
    <text evidence="2">The sequence shown here is derived from an EMBL/GenBank/DDBJ whole genome shotgun (WGS) entry which is preliminary data.</text>
</comment>
<reference evidence="2 3" key="1">
    <citation type="submission" date="2023-05" db="EMBL/GenBank/DDBJ databases">
        <title>Gordonibacter KGMB12511T sp. nov., isolated from faeces of healthy Korean.</title>
        <authorList>
            <person name="Kim H.S."/>
            <person name="Kim J.-S."/>
            <person name="Suh M.K."/>
            <person name="Eom M.K."/>
            <person name="Do H.E."/>
            <person name="Lee J.-S."/>
        </authorList>
    </citation>
    <scope>NUCLEOTIDE SEQUENCE [LARGE SCALE GENOMIC DNA]</scope>
    <source>
        <strain evidence="2 3">KGMB12511</strain>
    </source>
</reference>
<feature type="compositionally biased region" description="Low complexity" evidence="1">
    <location>
        <begin position="96"/>
        <end position="110"/>
    </location>
</feature>
<organism evidence="2 3">
    <name type="scientific">Gordonibacter faecis</name>
    <dbReference type="NCBI Taxonomy" id="3047475"/>
    <lineage>
        <taxon>Bacteria</taxon>
        <taxon>Bacillati</taxon>
        <taxon>Actinomycetota</taxon>
        <taxon>Coriobacteriia</taxon>
        <taxon>Eggerthellales</taxon>
        <taxon>Eggerthellaceae</taxon>
        <taxon>Gordonibacter</taxon>
    </lineage>
</organism>
<dbReference type="PRINTS" id="PR01217">
    <property type="entry name" value="PRICHEXTENSN"/>
</dbReference>
<name>A0ABT7DSC0_9ACTN</name>
<gene>
    <name evidence="2" type="ORF">QNJ86_09740</name>
</gene>
<evidence type="ECO:0000313" key="3">
    <source>
        <dbReference type="Proteomes" id="UP001232750"/>
    </source>
</evidence>
<protein>
    <submittedName>
        <fullName evidence="2">Uncharacterized protein</fullName>
    </submittedName>
</protein>
<feature type="compositionally biased region" description="Pro residues" evidence="1">
    <location>
        <begin position="24"/>
        <end position="37"/>
    </location>
</feature>
<feature type="compositionally biased region" description="Pro residues" evidence="1">
    <location>
        <begin position="81"/>
        <end position="95"/>
    </location>
</feature>
<evidence type="ECO:0000256" key="1">
    <source>
        <dbReference type="SAM" id="MobiDB-lite"/>
    </source>
</evidence>
<keyword evidence="3" id="KW-1185">Reference proteome</keyword>
<feature type="compositionally biased region" description="Pro residues" evidence="1">
    <location>
        <begin position="52"/>
        <end position="61"/>
    </location>
</feature>
<feature type="region of interest" description="Disordered" evidence="1">
    <location>
        <begin position="1"/>
        <end position="129"/>
    </location>
</feature>
<proteinExistence type="predicted"/>
<dbReference type="EMBL" id="JASJEU010000019">
    <property type="protein sequence ID" value="MDJ1651080.1"/>
    <property type="molecule type" value="Genomic_DNA"/>
</dbReference>
<sequence>MTDSERPNPIATGAEAPDGSSGPATPPPSPYERPPLPGEASDQPVSPYQTPTYPPQQPQTPPYGQAAYSPQPQQPYGQAAPPQPQQPAQPYPGQPPYQGVGQPYYGMGQQPPVPPYPPQPPYPAPQPPQKKKVWPWLLGGCLVLLLLGMGGCVSCTACAVMTDVAQNRYSDSYRNYDNYWNPYDSFDENLDNLDNYTDSYTLRSADDVRNFLNSNLDLNLSLGKEKDGAFTPGVHEVGASKDLTPGLYFVEGNQTTQSNFYVFEKDKDTNTFEMDDAVVYIGNYFVELEEGDVFAFDAPSDLRVRPLSGAEFHPESPYKSGLYRVGTDLPAGTYTLGVQDDAQPNSDYERAAYVMKDLDFSDDSITETKYVIRGGTQTVTVKDGDWLELFAVTATPAS</sequence>
<feature type="compositionally biased region" description="Pro residues" evidence="1">
    <location>
        <begin position="111"/>
        <end position="128"/>
    </location>
</feature>